<sequence>MKKQSHLVSGQISPEDWDNTPTSVKQLVDALTANVSLLISESRLLQFLDATPMGIAVYDATGQLIYINNIGRSLLGTNRYAESETDRLAEFFQIYRSGSEEPYPIEDLLSSLALSGETIQVSDLEIHRLDRVVPLEVTATPIWDQQGQVIYAIATFQDISDRLNNEAKRNQAEVALQESELKLRNLTDAIPGAVYQFRLSPEGEFSMPFVSQGIQELAGISPEHAINDIQVIWDLIFPEDWELLQQSIAISAQTLEPWDFEFRIQTANEKIKWVLGKSIPHQEESGAIIWNGILTDISDRKQASGLLEKSEQRFRNLFESTPKISVQGYNRERQVIYWNDASEHLYGYTKAEAIGQQLEDLVIPLEMRQGLIDAIQNWLINGQLIPADELNLIRKDGSRVTVYSSYLMLTNTEGEQELYCLDIDLSEQKQTEENLRQAVAINQALIDAIPDLILRVSRDGFYVDAIASDEIEFAVSPAQMLGKNILDVLDPEISQQRMYYIEQAFQTGEIQLHEYQILLNGEIHYEEARIVVCGDNEATILIRDISDRKKLEQELTYSHDLRELLFNESTDALFLLDSKTSLIFDCNQQAIELFEADHKNQLLNIVGGKLHKHTLTAKEIAWINQEVNQKGFCQLELEYVTFKGHEFWGDLLLKRINFGERHFSLARIANITIRKHAEIELLKAKEAAEEATRAKSAFLANMSHEIRTPMNGVLGMVQLLETTELDQEQVNFVKTIKDSGDSLLNIINDILDFSKIESGMLVIEEWEFNLEELISRVCQLLNSQAIAKQISLQYAIFPDVPTTVCSDRFRLRQILLNLIGNAIKFTQSGAVTVSITSSSTPSSNKNILKFAIADTGIGIQGDQIDQLFQPFTQADVSINRKYGGTGLGLAISKRLVELLGGTIWVESFGRIGGNPSLDWSSESSTEYSTQGSIFHFTIAISTSEIEKDEIEKIQISPTAPLAITPKLAEKFPLQILLVEDNSFNQLIATTVLERLGYQIDLAKNGVEALQAVQTNDYDLILMDIQMPEMDGLMATKLIRQNPENSHLRIVAMTANVLPEDRQACFDAGMDDYISKPIDIQEIIQLVSSLK</sequence>
<reference evidence="12 13" key="1">
    <citation type="journal article" date="2020" name="ISME J.">
        <title>Comparative genomics reveals insights into cyanobacterial evolution and habitat adaptation.</title>
        <authorList>
            <person name="Chen M.Y."/>
            <person name="Teng W.K."/>
            <person name="Zhao L."/>
            <person name="Hu C.X."/>
            <person name="Zhou Y.K."/>
            <person name="Han B.P."/>
            <person name="Song L.R."/>
            <person name="Shu W.S."/>
        </authorList>
    </citation>
    <scope>NUCLEOTIDE SEQUENCE [LARGE SCALE GENOMIC DNA]</scope>
    <source>
        <strain evidence="12 13">FACHB-1050</strain>
    </source>
</reference>
<name>A0ABR8CCR6_9CYAN</name>
<comment type="catalytic activity">
    <reaction evidence="1">
        <text>ATP + protein L-histidine = ADP + protein N-phospho-L-histidine.</text>
        <dbReference type="EC" id="2.7.13.3"/>
    </reaction>
</comment>
<dbReference type="InterPro" id="IPR003661">
    <property type="entry name" value="HisK_dim/P_dom"/>
</dbReference>
<dbReference type="InterPro" id="IPR011006">
    <property type="entry name" value="CheY-like_superfamily"/>
</dbReference>
<gene>
    <name evidence="12" type="ORF">H6G05_16895</name>
</gene>
<evidence type="ECO:0000313" key="12">
    <source>
        <dbReference type="EMBL" id="MBD2318519.1"/>
    </source>
</evidence>
<keyword evidence="4" id="KW-0418">Kinase</keyword>
<dbReference type="Pfam" id="PF08448">
    <property type="entry name" value="PAS_4"/>
    <property type="match status" value="2"/>
</dbReference>
<feature type="domain" description="PAC" evidence="11">
    <location>
        <begin position="117"/>
        <end position="171"/>
    </location>
</feature>
<dbReference type="SMART" id="SM00086">
    <property type="entry name" value="PAC"/>
    <property type="match status" value="3"/>
</dbReference>
<comment type="caution">
    <text evidence="12">The sequence shown here is derived from an EMBL/GenBank/DDBJ whole genome shotgun (WGS) entry which is preliminary data.</text>
</comment>
<protein>
    <recommendedName>
        <fullName evidence="2">histidine kinase</fullName>
        <ecNumber evidence="2">2.7.13.3</ecNumber>
    </recommendedName>
</protein>
<dbReference type="InterPro" id="IPR035965">
    <property type="entry name" value="PAS-like_dom_sf"/>
</dbReference>
<dbReference type="InterPro" id="IPR036097">
    <property type="entry name" value="HisK_dim/P_sf"/>
</dbReference>
<dbReference type="Pfam" id="PF00512">
    <property type="entry name" value="HisKA"/>
    <property type="match status" value="1"/>
</dbReference>
<dbReference type="CDD" id="cd17546">
    <property type="entry name" value="REC_hyHK_CKI1_RcsC-like"/>
    <property type="match status" value="1"/>
</dbReference>
<dbReference type="SUPFAM" id="SSF52172">
    <property type="entry name" value="CheY-like"/>
    <property type="match status" value="1"/>
</dbReference>
<dbReference type="RefSeq" id="WP_190579590.1">
    <property type="nucleotide sequence ID" value="NZ_CAWPQU010000024.1"/>
</dbReference>
<evidence type="ECO:0000256" key="6">
    <source>
        <dbReference type="PROSITE-ProRule" id="PRU00169"/>
    </source>
</evidence>
<dbReference type="Proteomes" id="UP000618445">
    <property type="component" value="Unassembled WGS sequence"/>
</dbReference>
<keyword evidence="4" id="KW-0808">Transferase</keyword>
<dbReference type="SMART" id="SM00448">
    <property type="entry name" value="REC"/>
    <property type="match status" value="1"/>
</dbReference>
<evidence type="ECO:0000259" key="9">
    <source>
        <dbReference type="PROSITE" id="PS50110"/>
    </source>
</evidence>
<dbReference type="CDD" id="cd00130">
    <property type="entry name" value="PAS"/>
    <property type="match status" value="3"/>
</dbReference>
<dbReference type="InterPro" id="IPR005467">
    <property type="entry name" value="His_kinase_dom"/>
</dbReference>
<evidence type="ECO:0000256" key="7">
    <source>
        <dbReference type="SAM" id="Coils"/>
    </source>
</evidence>
<evidence type="ECO:0000256" key="5">
    <source>
        <dbReference type="ARBA" id="ARBA00023012"/>
    </source>
</evidence>
<evidence type="ECO:0000259" key="8">
    <source>
        <dbReference type="PROSITE" id="PS50109"/>
    </source>
</evidence>
<dbReference type="InterPro" id="IPR013655">
    <property type="entry name" value="PAS_fold_3"/>
</dbReference>
<dbReference type="NCBIfam" id="TIGR00229">
    <property type="entry name" value="sensory_box"/>
    <property type="match status" value="1"/>
</dbReference>
<dbReference type="PROSITE" id="PS50112">
    <property type="entry name" value="PAS"/>
    <property type="match status" value="3"/>
</dbReference>
<evidence type="ECO:0000259" key="10">
    <source>
        <dbReference type="PROSITE" id="PS50112"/>
    </source>
</evidence>
<dbReference type="InterPro" id="IPR000700">
    <property type="entry name" value="PAS-assoc_C"/>
</dbReference>
<dbReference type="EMBL" id="JACJQY010000030">
    <property type="protein sequence ID" value="MBD2318519.1"/>
    <property type="molecule type" value="Genomic_DNA"/>
</dbReference>
<dbReference type="EC" id="2.7.13.3" evidence="2"/>
<dbReference type="InterPro" id="IPR001789">
    <property type="entry name" value="Sig_transdc_resp-reg_receiver"/>
</dbReference>
<evidence type="ECO:0000256" key="3">
    <source>
        <dbReference type="ARBA" id="ARBA00022553"/>
    </source>
</evidence>
<dbReference type="CDD" id="cd16922">
    <property type="entry name" value="HATPase_EvgS-ArcB-TorS-like"/>
    <property type="match status" value="1"/>
</dbReference>
<feature type="domain" description="PAC" evidence="11">
    <location>
        <begin position="386"/>
        <end position="437"/>
    </location>
</feature>
<dbReference type="CDD" id="cd00082">
    <property type="entry name" value="HisKA"/>
    <property type="match status" value="1"/>
</dbReference>
<feature type="modified residue" description="4-aspartylphosphate" evidence="6">
    <location>
        <position position="1023"/>
    </location>
</feature>
<feature type="domain" description="PAS" evidence="10">
    <location>
        <begin position="40"/>
        <end position="76"/>
    </location>
</feature>
<dbReference type="InterPro" id="IPR001610">
    <property type="entry name" value="PAC"/>
</dbReference>
<proteinExistence type="predicted"/>
<dbReference type="Pfam" id="PF02518">
    <property type="entry name" value="HATPase_c"/>
    <property type="match status" value="1"/>
</dbReference>
<evidence type="ECO:0000256" key="2">
    <source>
        <dbReference type="ARBA" id="ARBA00012438"/>
    </source>
</evidence>
<dbReference type="PANTHER" id="PTHR45339">
    <property type="entry name" value="HYBRID SIGNAL TRANSDUCTION HISTIDINE KINASE J"/>
    <property type="match status" value="1"/>
</dbReference>
<dbReference type="SMART" id="SM00388">
    <property type="entry name" value="HisKA"/>
    <property type="match status" value="1"/>
</dbReference>
<dbReference type="SMART" id="SM00387">
    <property type="entry name" value="HATPase_c"/>
    <property type="match status" value="1"/>
</dbReference>
<dbReference type="InterPro" id="IPR004358">
    <property type="entry name" value="Sig_transdc_His_kin-like_C"/>
</dbReference>
<dbReference type="PROSITE" id="PS50109">
    <property type="entry name" value="HIS_KIN"/>
    <property type="match status" value="1"/>
</dbReference>
<feature type="domain" description="PAS" evidence="10">
    <location>
        <begin position="310"/>
        <end position="364"/>
    </location>
</feature>
<dbReference type="Pfam" id="PF13426">
    <property type="entry name" value="PAS_9"/>
    <property type="match status" value="1"/>
</dbReference>
<evidence type="ECO:0000313" key="13">
    <source>
        <dbReference type="Proteomes" id="UP000618445"/>
    </source>
</evidence>
<feature type="domain" description="Response regulatory" evidence="9">
    <location>
        <begin position="974"/>
        <end position="1090"/>
    </location>
</feature>
<feature type="domain" description="PAC" evidence="11">
    <location>
        <begin position="258"/>
        <end position="309"/>
    </location>
</feature>
<keyword evidence="13" id="KW-1185">Reference proteome</keyword>
<feature type="coiled-coil region" evidence="7">
    <location>
        <begin position="160"/>
        <end position="189"/>
    </location>
</feature>
<dbReference type="SUPFAM" id="SSF55785">
    <property type="entry name" value="PYP-like sensor domain (PAS domain)"/>
    <property type="match status" value="5"/>
</dbReference>
<evidence type="ECO:0000256" key="1">
    <source>
        <dbReference type="ARBA" id="ARBA00000085"/>
    </source>
</evidence>
<keyword evidence="3 6" id="KW-0597">Phosphoprotein</keyword>
<dbReference type="PRINTS" id="PR00344">
    <property type="entry name" value="BCTRLSENSOR"/>
</dbReference>
<dbReference type="PANTHER" id="PTHR45339:SF1">
    <property type="entry name" value="HYBRID SIGNAL TRANSDUCTION HISTIDINE KINASE J"/>
    <property type="match status" value="1"/>
</dbReference>
<feature type="domain" description="Histidine kinase" evidence="8">
    <location>
        <begin position="701"/>
        <end position="907"/>
    </location>
</feature>
<dbReference type="Gene3D" id="1.10.287.130">
    <property type="match status" value="1"/>
</dbReference>
<dbReference type="SMART" id="SM00091">
    <property type="entry name" value="PAS"/>
    <property type="match status" value="5"/>
</dbReference>
<dbReference type="Gene3D" id="3.30.450.20">
    <property type="entry name" value="PAS domain"/>
    <property type="match status" value="5"/>
</dbReference>
<evidence type="ECO:0000256" key="4">
    <source>
        <dbReference type="ARBA" id="ARBA00022777"/>
    </source>
</evidence>
<keyword evidence="7" id="KW-0175">Coiled coil</keyword>
<dbReference type="SUPFAM" id="SSF55874">
    <property type="entry name" value="ATPase domain of HSP90 chaperone/DNA topoisomerase II/histidine kinase"/>
    <property type="match status" value="1"/>
</dbReference>
<dbReference type="Gene3D" id="3.40.50.2300">
    <property type="match status" value="1"/>
</dbReference>
<evidence type="ECO:0000259" key="11">
    <source>
        <dbReference type="PROSITE" id="PS50113"/>
    </source>
</evidence>
<dbReference type="Pfam" id="PF08447">
    <property type="entry name" value="PAS_3"/>
    <property type="match status" value="2"/>
</dbReference>
<dbReference type="InterPro" id="IPR036890">
    <property type="entry name" value="HATPase_C_sf"/>
</dbReference>
<dbReference type="PROSITE" id="PS50110">
    <property type="entry name" value="RESPONSE_REGULATORY"/>
    <property type="match status" value="1"/>
</dbReference>
<organism evidence="12 13">
    <name type="scientific">Phormidium tenue FACHB-1050</name>
    <dbReference type="NCBI Taxonomy" id="2692857"/>
    <lineage>
        <taxon>Bacteria</taxon>
        <taxon>Bacillati</taxon>
        <taxon>Cyanobacteriota</taxon>
        <taxon>Cyanophyceae</taxon>
        <taxon>Oscillatoriophycideae</taxon>
        <taxon>Oscillatoriales</taxon>
        <taxon>Oscillatoriaceae</taxon>
        <taxon>Phormidium</taxon>
    </lineage>
</organism>
<dbReference type="SUPFAM" id="SSF47384">
    <property type="entry name" value="Homodimeric domain of signal transducing histidine kinase"/>
    <property type="match status" value="1"/>
</dbReference>
<dbReference type="Gene3D" id="3.30.565.10">
    <property type="entry name" value="Histidine kinase-like ATPase, C-terminal domain"/>
    <property type="match status" value="1"/>
</dbReference>
<keyword evidence="5" id="KW-0902">Two-component regulatory system</keyword>
<dbReference type="InterPro" id="IPR000014">
    <property type="entry name" value="PAS"/>
</dbReference>
<dbReference type="Pfam" id="PF00072">
    <property type="entry name" value="Response_reg"/>
    <property type="match status" value="1"/>
</dbReference>
<dbReference type="PROSITE" id="PS50113">
    <property type="entry name" value="PAC"/>
    <property type="match status" value="3"/>
</dbReference>
<dbReference type="InterPro" id="IPR003594">
    <property type="entry name" value="HATPase_dom"/>
</dbReference>
<accession>A0ABR8CCR6</accession>
<feature type="domain" description="PAS" evidence="10">
    <location>
        <begin position="179"/>
        <end position="248"/>
    </location>
</feature>
<dbReference type="InterPro" id="IPR013656">
    <property type="entry name" value="PAS_4"/>
</dbReference>